<reference evidence="2" key="1">
    <citation type="submission" date="2015-01" db="EMBL/GenBank/DDBJ databases">
        <title>Flavisolibacter sp./LCS9/ whole genome sequencing.</title>
        <authorList>
            <person name="Kim M.K."/>
            <person name="Srinivasan S."/>
            <person name="Lee J.-J."/>
        </authorList>
    </citation>
    <scope>NUCLEOTIDE SEQUENCE [LARGE SCALE GENOMIC DNA]</scope>
    <source>
        <strain evidence="2">LCS9</strain>
    </source>
</reference>
<dbReference type="OrthoDB" id="671418at2"/>
<dbReference type="RefSeq" id="WP_066408609.1">
    <property type="nucleotide sequence ID" value="NZ_CP011390.1"/>
</dbReference>
<dbReference type="STRING" id="1492898.SY85_23810"/>
<organism evidence="1 2">
    <name type="scientific">Flavisolibacter tropicus</name>
    <dbReference type="NCBI Taxonomy" id="1492898"/>
    <lineage>
        <taxon>Bacteria</taxon>
        <taxon>Pseudomonadati</taxon>
        <taxon>Bacteroidota</taxon>
        <taxon>Chitinophagia</taxon>
        <taxon>Chitinophagales</taxon>
        <taxon>Chitinophagaceae</taxon>
        <taxon>Flavisolibacter</taxon>
    </lineage>
</organism>
<dbReference type="AlphaFoldDB" id="A0A172U117"/>
<dbReference type="Proteomes" id="UP000077177">
    <property type="component" value="Chromosome"/>
</dbReference>
<reference evidence="1 2" key="2">
    <citation type="journal article" date="2016" name="Int. J. Syst. Evol. Microbiol.">
        <title>Flavisolibacter tropicus sp. nov., isolated from tropical soil.</title>
        <authorList>
            <person name="Lee J.J."/>
            <person name="Kang M.S."/>
            <person name="Kim G.S."/>
            <person name="Lee C.S."/>
            <person name="Lim S."/>
            <person name="Lee J."/>
            <person name="Roh S.H."/>
            <person name="Kang H."/>
            <person name="Ha J.M."/>
            <person name="Bae S."/>
            <person name="Jung H.Y."/>
            <person name="Kim M.K."/>
        </authorList>
    </citation>
    <scope>NUCLEOTIDE SEQUENCE [LARGE SCALE GENOMIC DNA]</scope>
    <source>
        <strain evidence="1 2">LCS9</strain>
    </source>
</reference>
<evidence type="ECO:0000313" key="2">
    <source>
        <dbReference type="Proteomes" id="UP000077177"/>
    </source>
</evidence>
<dbReference type="EMBL" id="CP011390">
    <property type="protein sequence ID" value="ANE53049.1"/>
    <property type="molecule type" value="Genomic_DNA"/>
</dbReference>
<proteinExistence type="predicted"/>
<evidence type="ECO:0000313" key="1">
    <source>
        <dbReference type="EMBL" id="ANE53049.1"/>
    </source>
</evidence>
<accession>A0A172U117</accession>
<sequence length="98" mass="11520">MEGLEQQRVLFHDRARNVFFSIYSEFRHSIASVDRQGDENVFQQLQNRYVSQLHSRLNSIALELLEQAEGTNRNQLSVSLSQSIKEYINEFMQKVKSL</sequence>
<keyword evidence="2" id="KW-1185">Reference proteome</keyword>
<protein>
    <submittedName>
        <fullName evidence="1">Uncharacterized protein</fullName>
    </submittedName>
</protein>
<name>A0A172U117_9BACT</name>
<gene>
    <name evidence="1" type="ORF">SY85_23810</name>
</gene>
<dbReference type="KEGG" id="fla:SY85_23810"/>